<keyword evidence="2" id="KW-1185">Reference proteome</keyword>
<organism evidence="1 2">
    <name type="scientific">Kineosporia babensis</name>
    <dbReference type="NCBI Taxonomy" id="499548"/>
    <lineage>
        <taxon>Bacteria</taxon>
        <taxon>Bacillati</taxon>
        <taxon>Actinomycetota</taxon>
        <taxon>Actinomycetes</taxon>
        <taxon>Kineosporiales</taxon>
        <taxon>Kineosporiaceae</taxon>
        <taxon>Kineosporia</taxon>
    </lineage>
</organism>
<protein>
    <submittedName>
        <fullName evidence="1">Uncharacterized protein</fullName>
    </submittedName>
</protein>
<comment type="caution">
    <text evidence="1">The sequence shown here is derived from an EMBL/GenBank/DDBJ whole genome shotgun (WGS) entry which is preliminary data.</text>
</comment>
<dbReference type="AlphaFoldDB" id="A0A9X1NLN4"/>
<evidence type="ECO:0000313" key="2">
    <source>
        <dbReference type="Proteomes" id="UP001138997"/>
    </source>
</evidence>
<gene>
    <name evidence="1" type="ORF">LR394_40815</name>
</gene>
<evidence type="ECO:0000313" key="1">
    <source>
        <dbReference type="EMBL" id="MCD5317252.1"/>
    </source>
</evidence>
<reference evidence="1" key="1">
    <citation type="submission" date="2021-11" db="EMBL/GenBank/DDBJ databases">
        <title>Streptomyces corallinus and Kineosporia corallina sp. nov., two new coral-derived marine actinobacteria.</title>
        <authorList>
            <person name="Buangrab K."/>
            <person name="Sutthacheep M."/>
            <person name="Yeemin T."/>
            <person name="Harunari E."/>
            <person name="Igarashi Y."/>
            <person name="Sripreechasak P."/>
            <person name="Kanchanasin P."/>
            <person name="Tanasupawat S."/>
            <person name="Phongsopitanun W."/>
        </authorList>
    </citation>
    <scope>NUCLEOTIDE SEQUENCE</scope>
    <source>
        <strain evidence="1">JCM 31032</strain>
    </source>
</reference>
<dbReference type="EMBL" id="JAJOMB010000055">
    <property type="protein sequence ID" value="MCD5317252.1"/>
    <property type="molecule type" value="Genomic_DNA"/>
</dbReference>
<dbReference type="RefSeq" id="WP_231450102.1">
    <property type="nucleotide sequence ID" value="NZ_JAJOMB010000055.1"/>
</dbReference>
<accession>A0A9X1NLN4</accession>
<dbReference type="Proteomes" id="UP001138997">
    <property type="component" value="Unassembled WGS sequence"/>
</dbReference>
<sequence length="54" mass="6159">MSSDRAGIMLAEARAEDRRHRLHPSDLPPAMVEQMTAELLEQVVEFEARHQQSS</sequence>
<proteinExistence type="predicted"/>
<name>A0A9X1NLN4_9ACTN</name>